<sequence>MTKELYIGGKQRGGVICPARKIKTIQKALKMNCTFSYFKMGL</sequence>
<organism evidence="1">
    <name type="scientific">Anguilla anguilla</name>
    <name type="common">European freshwater eel</name>
    <name type="synonym">Muraena anguilla</name>
    <dbReference type="NCBI Taxonomy" id="7936"/>
    <lineage>
        <taxon>Eukaryota</taxon>
        <taxon>Metazoa</taxon>
        <taxon>Chordata</taxon>
        <taxon>Craniata</taxon>
        <taxon>Vertebrata</taxon>
        <taxon>Euteleostomi</taxon>
        <taxon>Actinopterygii</taxon>
        <taxon>Neopterygii</taxon>
        <taxon>Teleostei</taxon>
        <taxon>Anguilliformes</taxon>
        <taxon>Anguillidae</taxon>
        <taxon>Anguilla</taxon>
    </lineage>
</organism>
<reference evidence="1" key="1">
    <citation type="submission" date="2014-11" db="EMBL/GenBank/DDBJ databases">
        <authorList>
            <person name="Amaro Gonzalez C."/>
        </authorList>
    </citation>
    <scope>NUCLEOTIDE SEQUENCE</scope>
</reference>
<reference evidence="1" key="2">
    <citation type="journal article" date="2015" name="Fish Shellfish Immunol.">
        <title>Early steps in the European eel (Anguilla anguilla)-Vibrio vulnificus interaction in the gills: Role of the RtxA13 toxin.</title>
        <authorList>
            <person name="Callol A."/>
            <person name="Pajuelo D."/>
            <person name="Ebbesson L."/>
            <person name="Teles M."/>
            <person name="MacKenzie S."/>
            <person name="Amaro C."/>
        </authorList>
    </citation>
    <scope>NUCLEOTIDE SEQUENCE</scope>
</reference>
<dbReference type="EMBL" id="GBXM01047483">
    <property type="protein sequence ID" value="JAH61094.1"/>
    <property type="molecule type" value="Transcribed_RNA"/>
</dbReference>
<protein>
    <submittedName>
        <fullName evidence="1">Uncharacterized protein</fullName>
    </submittedName>
</protein>
<accession>A0A0E9U599</accession>
<dbReference type="AlphaFoldDB" id="A0A0E9U599"/>
<proteinExistence type="predicted"/>
<name>A0A0E9U599_ANGAN</name>
<evidence type="ECO:0000313" key="1">
    <source>
        <dbReference type="EMBL" id="JAH61094.1"/>
    </source>
</evidence>